<comment type="caution">
    <text evidence="1">The sequence shown here is derived from an EMBL/GenBank/DDBJ whole genome shotgun (WGS) entry which is preliminary data.</text>
</comment>
<sequence>MNITPPPRKLRGIVVLKLTALLFGALMVLAMIAISQVSADQLFDCSDLPGKSPFCGTAHRNRDLVTVIPAPPVPSPSTPGQPYSCQDNSKKISNGTPVCCVPKTARQISKAEFRQKCSRETKFIPDGIR</sequence>
<reference evidence="3 4" key="1">
    <citation type="submission" date="2019-05" db="EMBL/GenBank/DDBJ databases">
        <title>Emergence of the Ug99 lineage of the wheat stem rust pathogen through somatic hybridization.</title>
        <authorList>
            <person name="Li F."/>
            <person name="Upadhyaya N.M."/>
            <person name="Sperschneider J."/>
            <person name="Matny O."/>
            <person name="Nguyen-Phuc H."/>
            <person name="Mago R."/>
            <person name="Raley C."/>
            <person name="Miller M.E."/>
            <person name="Silverstein K.A.T."/>
            <person name="Henningsen E."/>
            <person name="Hirsch C.D."/>
            <person name="Visser B."/>
            <person name="Pretorius Z.A."/>
            <person name="Steffenson B.J."/>
            <person name="Schwessinger B."/>
            <person name="Dodds P.N."/>
            <person name="Figueroa M."/>
        </authorList>
    </citation>
    <scope>NUCLEOTIDE SEQUENCE [LARGE SCALE GENOMIC DNA]</scope>
    <source>
        <strain evidence="1">21-0</strain>
        <strain evidence="2 4">Ug99</strain>
    </source>
</reference>
<dbReference type="EMBL" id="VSWC01000093">
    <property type="protein sequence ID" value="KAA1089168.1"/>
    <property type="molecule type" value="Genomic_DNA"/>
</dbReference>
<name>A0A5B0NMQ8_PUCGR</name>
<evidence type="ECO:0000313" key="4">
    <source>
        <dbReference type="Proteomes" id="UP000325313"/>
    </source>
</evidence>
<evidence type="ECO:0000313" key="1">
    <source>
        <dbReference type="EMBL" id="KAA1089168.1"/>
    </source>
</evidence>
<dbReference type="EMBL" id="VDEP01000139">
    <property type="protein sequence ID" value="KAA1128813.1"/>
    <property type="molecule type" value="Genomic_DNA"/>
</dbReference>
<evidence type="ECO:0000313" key="2">
    <source>
        <dbReference type="EMBL" id="KAA1128813.1"/>
    </source>
</evidence>
<keyword evidence="3" id="KW-1185">Reference proteome</keyword>
<evidence type="ECO:0000313" key="3">
    <source>
        <dbReference type="Proteomes" id="UP000324748"/>
    </source>
</evidence>
<proteinExistence type="predicted"/>
<accession>A0A5B0NMQ8</accession>
<gene>
    <name evidence="1" type="ORF">PGT21_008917</name>
    <name evidence="2" type="ORF">PGTUg99_023330</name>
</gene>
<protein>
    <submittedName>
        <fullName evidence="1">Uncharacterized protein</fullName>
    </submittedName>
</protein>
<dbReference type="OrthoDB" id="10286533at2759"/>
<dbReference type="Proteomes" id="UP000325313">
    <property type="component" value="Unassembled WGS sequence"/>
</dbReference>
<organism evidence="1 3">
    <name type="scientific">Puccinia graminis f. sp. tritici</name>
    <dbReference type="NCBI Taxonomy" id="56615"/>
    <lineage>
        <taxon>Eukaryota</taxon>
        <taxon>Fungi</taxon>
        <taxon>Dikarya</taxon>
        <taxon>Basidiomycota</taxon>
        <taxon>Pucciniomycotina</taxon>
        <taxon>Pucciniomycetes</taxon>
        <taxon>Pucciniales</taxon>
        <taxon>Pucciniaceae</taxon>
        <taxon>Puccinia</taxon>
    </lineage>
</organism>
<dbReference type="Proteomes" id="UP000324748">
    <property type="component" value="Unassembled WGS sequence"/>
</dbReference>
<dbReference type="AlphaFoldDB" id="A0A5B0NMQ8"/>